<feature type="transmembrane region" description="Helical" evidence="8">
    <location>
        <begin position="275"/>
        <end position="295"/>
    </location>
</feature>
<proteinExistence type="predicted"/>
<feature type="domain" description="Sodium/calcium exchanger membrane region" evidence="9">
    <location>
        <begin position="145"/>
        <end position="289"/>
    </location>
</feature>
<evidence type="ECO:0000256" key="6">
    <source>
        <dbReference type="ARBA" id="ARBA00023065"/>
    </source>
</evidence>
<keyword evidence="2" id="KW-0813">Transport</keyword>
<evidence type="ECO:0000256" key="2">
    <source>
        <dbReference type="ARBA" id="ARBA00022448"/>
    </source>
</evidence>
<keyword evidence="4 8" id="KW-0812">Transmembrane</keyword>
<evidence type="ECO:0000256" key="3">
    <source>
        <dbReference type="ARBA" id="ARBA00022449"/>
    </source>
</evidence>
<dbReference type="Proteomes" id="UP001324115">
    <property type="component" value="Unassembled WGS sequence"/>
</dbReference>
<dbReference type="EMBL" id="JAXUIC010000008">
    <property type="protein sequence ID" value="KAK4577724.1"/>
    <property type="molecule type" value="Genomic_DNA"/>
</dbReference>
<dbReference type="InterPro" id="IPR004713">
    <property type="entry name" value="CaH_exchang"/>
</dbReference>
<comment type="caution">
    <text evidence="10">The sequence shown here is derived from an EMBL/GenBank/DDBJ whole genome shotgun (WGS) entry which is preliminary data.</text>
</comment>
<evidence type="ECO:0000313" key="10">
    <source>
        <dbReference type="EMBL" id="KAK4577724.1"/>
    </source>
</evidence>
<evidence type="ECO:0000313" key="11">
    <source>
        <dbReference type="Proteomes" id="UP001324115"/>
    </source>
</evidence>
<feature type="transmembrane region" description="Helical" evidence="8">
    <location>
        <begin position="180"/>
        <end position="201"/>
    </location>
</feature>
<accession>A0AAN7ER07</accession>
<evidence type="ECO:0000256" key="4">
    <source>
        <dbReference type="ARBA" id="ARBA00022692"/>
    </source>
</evidence>
<evidence type="ECO:0000256" key="1">
    <source>
        <dbReference type="ARBA" id="ARBA00004127"/>
    </source>
</evidence>
<comment type="subcellular location">
    <subcellularLocation>
        <location evidence="1">Endomembrane system</location>
        <topology evidence="1">Multi-pass membrane protein</topology>
    </subcellularLocation>
</comment>
<dbReference type="PANTHER" id="PTHR31503:SF36">
    <property type="entry name" value="SODIUM_CALCIUM EXCHANGER MEMBRANE REGION DOMAIN-CONTAINING PROTEIN"/>
    <property type="match status" value="1"/>
</dbReference>
<dbReference type="GO" id="GO:0006874">
    <property type="term" value="P:intracellular calcium ion homeostasis"/>
    <property type="evidence" value="ECO:0007669"/>
    <property type="project" value="TreeGrafter"/>
</dbReference>
<feature type="transmembrane region" description="Helical" evidence="8">
    <location>
        <begin position="217"/>
        <end position="237"/>
    </location>
</feature>
<keyword evidence="6" id="KW-0406">Ion transport</keyword>
<feature type="transmembrane region" description="Helical" evidence="8">
    <location>
        <begin position="141"/>
        <end position="160"/>
    </location>
</feature>
<protein>
    <recommendedName>
        <fullName evidence="9">Sodium/calcium exchanger membrane region domain-containing protein</fullName>
    </recommendedName>
</protein>
<organism evidence="10 11">
    <name type="scientific">Quercus rubra</name>
    <name type="common">Northern red oak</name>
    <name type="synonym">Quercus borealis</name>
    <dbReference type="NCBI Taxonomy" id="3512"/>
    <lineage>
        <taxon>Eukaryota</taxon>
        <taxon>Viridiplantae</taxon>
        <taxon>Streptophyta</taxon>
        <taxon>Embryophyta</taxon>
        <taxon>Tracheophyta</taxon>
        <taxon>Spermatophyta</taxon>
        <taxon>Magnoliopsida</taxon>
        <taxon>eudicotyledons</taxon>
        <taxon>Gunneridae</taxon>
        <taxon>Pentapetalae</taxon>
        <taxon>rosids</taxon>
        <taxon>fabids</taxon>
        <taxon>Fagales</taxon>
        <taxon>Fagaceae</taxon>
        <taxon>Quercus</taxon>
    </lineage>
</organism>
<evidence type="ECO:0000256" key="7">
    <source>
        <dbReference type="ARBA" id="ARBA00023136"/>
    </source>
</evidence>
<dbReference type="GO" id="GO:0015369">
    <property type="term" value="F:calcium:proton antiporter activity"/>
    <property type="evidence" value="ECO:0007669"/>
    <property type="project" value="TreeGrafter"/>
</dbReference>
<evidence type="ECO:0000256" key="8">
    <source>
        <dbReference type="SAM" id="Phobius"/>
    </source>
</evidence>
<dbReference type="PANTHER" id="PTHR31503">
    <property type="entry name" value="VACUOLAR CALCIUM ION TRANSPORTER"/>
    <property type="match status" value="1"/>
</dbReference>
<keyword evidence="11" id="KW-1185">Reference proteome</keyword>
<name>A0AAN7ER07_QUERU</name>
<dbReference type="InterPro" id="IPR004837">
    <property type="entry name" value="NaCa_Exmemb"/>
</dbReference>
<keyword evidence="7 8" id="KW-0472">Membrane</keyword>
<dbReference type="GO" id="GO:0016020">
    <property type="term" value="C:membrane"/>
    <property type="evidence" value="ECO:0007669"/>
    <property type="project" value="InterPro"/>
</dbReference>
<keyword evidence="5 8" id="KW-1133">Transmembrane helix</keyword>
<sequence length="298" mass="33908">MELKVLLLGINLKRHLDIDVVVENILRDFDTSGESRISMDKFVIHFPKWLDETKPSAIRDNHHSLQNVYLTHHQPKPIRFKHKLHPHTNENQHLLGEQSDLAGTSVGNSKFNHHRPCPIRFKHSFPQSYGNMQVIGNPKWVVCKTILMLLLGIPVASFFADPLVDVVDNFAIATRIPSFFISFIILPFAGYSDVVSALLLVSRKKPSIVGKLTFSEIYRLVTVSNIIGLSIFLSLIYIRNLEWYFSIEMLIIVIVCVVIGLLASFRTTFPPWMCAVAYTLYPFSLVLVYVLYSVLGLS</sequence>
<keyword evidence="3" id="KW-0050">Antiport</keyword>
<evidence type="ECO:0000259" key="9">
    <source>
        <dbReference type="Pfam" id="PF01699"/>
    </source>
</evidence>
<dbReference type="Pfam" id="PF01699">
    <property type="entry name" value="Na_Ca_ex"/>
    <property type="match status" value="1"/>
</dbReference>
<dbReference type="AlphaFoldDB" id="A0AAN7ER07"/>
<evidence type="ECO:0000256" key="5">
    <source>
        <dbReference type="ARBA" id="ARBA00022989"/>
    </source>
</evidence>
<reference evidence="10 11" key="1">
    <citation type="journal article" date="2023" name="G3 (Bethesda)">
        <title>A haplotype-resolved chromosome-scale genome for Quercus rubra L. provides insights into the genetics of adaptive traits for red oak species.</title>
        <authorList>
            <person name="Kapoor B."/>
            <person name="Jenkins J."/>
            <person name="Schmutz J."/>
            <person name="Zhebentyayeva T."/>
            <person name="Kuelheim C."/>
            <person name="Coggeshall M."/>
            <person name="Heim C."/>
            <person name="Lasky J.R."/>
            <person name="Leites L."/>
            <person name="Islam-Faridi N."/>
            <person name="Romero-Severson J."/>
            <person name="DeLeo V.L."/>
            <person name="Lucas S.M."/>
            <person name="Lazic D."/>
            <person name="Gailing O."/>
            <person name="Carlson J."/>
            <person name="Staton M."/>
        </authorList>
    </citation>
    <scope>NUCLEOTIDE SEQUENCE [LARGE SCALE GENOMIC DNA]</scope>
    <source>
        <strain evidence="10">Pseudo-F2</strain>
    </source>
</reference>
<feature type="transmembrane region" description="Helical" evidence="8">
    <location>
        <begin position="243"/>
        <end position="263"/>
    </location>
</feature>
<gene>
    <name evidence="10" type="ORF">RGQ29_028016</name>
</gene>
<dbReference type="GO" id="GO:0012505">
    <property type="term" value="C:endomembrane system"/>
    <property type="evidence" value="ECO:0007669"/>
    <property type="project" value="UniProtKB-SubCell"/>
</dbReference>